<dbReference type="EMBL" id="VMNK01000007">
    <property type="protein sequence ID" value="TVO57151.1"/>
    <property type="molecule type" value="Genomic_DNA"/>
</dbReference>
<comment type="subcellular location">
    <subcellularLocation>
        <location evidence="1">Cell membrane</location>
        <topology evidence="1">Multi-pass membrane protein</topology>
    </subcellularLocation>
</comment>
<organism evidence="8 9">
    <name type="scientific">Denitromonas halophila</name>
    <dbReference type="NCBI Taxonomy" id="1629404"/>
    <lineage>
        <taxon>Bacteria</taxon>
        <taxon>Pseudomonadati</taxon>
        <taxon>Pseudomonadota</taxon>
        <taxon>Betaproteobacteria</taxon>
        <taxon>Rhodocyclales</taxon>
        <taxon>Zoogloeaceae</taxon>
        <taxon>Denitromonas</taxon>
    </lineage>
</organism>
<keyword evidence="6 7" id="KW-0472">Membrane</keyword>
<dbReference type="RefSeq" id="WP_144309391.1">
    <property type="nucleotide sequence ID" value="NZ_VMNK01000007.1"/>
</dbReference>
<evidence type="ECO:0000256" key="5">
    <source>
        <dbReference type="ARBA" id="ARBA00022989"/>
    </source>
</evidence>
<keyword evidence="5 7" id="KW-1133">Transmembrane helix</keyword>
<evidence type="ECO:0000256" key="2">
    <source>
        <dbReference type="ARBA" id="ARBA00022448"/>
    </source>
</evidence>
<sequence length="209" mass="22395">MHIEPGMLAQAKILFASVSASGVLAAHAIGLFRQPALILRTVLAAVFFSLCMQSFHVPIGPSELHFVGAMPIYLTLGFVPTVLGFGLGLLVQGLLFEPADLLHLGVNTLSLAVPLMVLHHTVGKRIRTLSVANILKLDAIYYSGVTVMVGFWLMLGEVATPLAAWGTFAASYLAIVAIEPLLTMATVRLLQRHADRPAIRLCFDLAGRA</sequence>
<gene>
    <name evidence="8" type="ORF">FHP91_09650</name>
</gene>
<dbReference type="InterPro" id="IPR002751">
    <property type="entry name" value="CbiM/NikMN"/>
</dbReference>
<evidence type="ECO:0000313" key="8">
    <source>
        <dbReference type="EMBL" id="TVO57151.1"/>
    </source>
</evidence>
<feature type="transmembrane region" description="Helical" evidence="7">
    <location>
        <begin position="38"/>
        <end position="60"/>
    </location>
</feature>
<keyword evidence="4 7" id="KW-0812">Transmembrane</keyword>
<dbReference type="Gene3D" id="1.10.1760.20">
    <property type="match status" value="1"/>
</dbReference>
<proteinExistence type="predicted"/>
<evidence type="ECO:0000313" key="9">
    <source>
        <dbReference type="Proteomes" id="UP000319502"/>
    </source>
</evidence>
<keyword evidence="3" id="KW-1003">Cell membrane</keyword>
<dbReference type="AlphaFoldDB" id="A0A557QW57"/>
<dbReference type="Proteomes" id="UP000319502">
    <property type="component" value="Unassembled WGS sequence"/>
</dbReference>
<feature type="transmembrane region" description="Helical" evidence="7">
    <location>
        <begin position="72"/>
        <end position="95"/>
    </location>
</feature>
<evidence type="ECO:0000256" key="3">
    <source>
        <dbReference type="ARBA" id="ARBA00022475"/>
    </source>
</evidence>
<evidence type="ECO:0000256" key="6">
    <source>
        <dbReference type="ARBA" id="ARBA00023136"/>
    </source>
</evidence>
<comment type="caution">
    <text evidence="8">The sequence shown here is derived from an EMBL/GenBank/DDBJ whole genome shotgun (WGS) entry which is preliminary data.</text>
</comment>
<dbReference type="GO" id="GO:0000041">
    <property type="term" value="P:transition metal ion transport"/>
    <property type="evidence" value="ECO:0007669"/>
    <property type="project" value="InterPro"/>
</dbReference>
<evidence type="ECO:0000256" key="7">
    <source>
        <dbReference type="SAM" id="Phobius"/>
    </source>
</evidence>
<feature type="transmembrane region" description="Helical" evidence="7">
    <location>
        <begin position="101"/>
        <end position="118"/>
    </location>
</feature>
<accession>A0A557QW57</accession>
<name>A0A557QW57_9RHOO</name>
<keyword evidence="9" id="KW-1185">Reference proteome</keyword>
<feature type="transmembrane region" description="Helical" evidence="7">
    <location>
        <begin position="139"/>
        <end position="156"/>
    </location>
</feature>
<keyword evidence="2" id="KW-0813">Transport</keyword>
<dbReference type="GO" id="GO:0005886">
    <property type="term" value="C:plasma membrane"/>
    <property type="evidence" value="ECO:0007669"/>
    <property type="project" value="UniProtKB-SubCell"/>
</dbReference>
<reference evidence="8 9" key="1">
    <citation type="submission" date="2019-07" db="EMBL/GenBank/DDBJ databases">
        <title>The pathways for chlorine oxyanion respiration interact through the shared metabolite chlorate.</title>
        <authorList>
            <person name="Barnum T.P."/>
            <person name="Cheng Y."/>
            <person name="Hill K.A."/>
            <person name="Lucas L.N."/>
            <person name="Carlson H.K."/>
            <person name="Coates J.D."/>
        </authorList>
    </citation>
    <scope>NUCLEOTIDE SEQUENCE [LARGE SCALE GENOMIC DNA]</scope>
    <source>
        <strain evidence="8 9">SFB-3</strain>
    </source>
</reference>
<dbReference type="Pfam" id="PF01891">
    <property type="entry name" value="CbiM"/>
    <property type="match status" value="1"/>
</dbReference>
<protein>
    <submittedName>
        <fullName evidence="8">Energy-coupling factor ABC transporter permease</fullName>
    </submittedName>
</protein>
<evidence type="ECO:0000256" key="4">
    <source>
        <dbReference type="ARBA" id="ARBA00022692"/>
    </source>
</evidence>
<feature type="transmembrane region" description="Helical" evidence="7">
    <location>
        <begin position="162"/>
        <end position="182"/>
    </location>
</feature>
<dbReference type="OrthoDB" id="4710659at2"/>
<evidence type="ECO:0000256" key="1">
    <source>
        <dbReference type="ARBA" id="ARBA00004651"/>
    </source>
</evidence>